<dbReference type="InterPro" id="IPR036390">
    <property type="entry name" value="WH_DNA-bd_sf"/>
</dbReference>
<gene>
    <name evidence="5" type="ORF">GPY61_22695</name>
</gene>
<sequence length="145" mass="15824">MTRPNPDVVDLAEALRSAVSAFVRSVRYDTDTPRSAGSDTLELLDRGGPANIAALAQVRNVKHQSMRLVTAQLEEDGLIERTPDPQDGRSVLFAVTAQGRERLRAMRATRAAHIADTIAERLTPGECAELRAAVRLIERLADPAR</sequence>
<evidence type="ECO:0000259" key="4">
    <source>
        <dbReference type="PROSITE" id="PS50995"/>
    </source>
</evidence>
<reference evidence="5 6" key="1">
    <citation type="submission" date="2019-12" db="EMBL/GenBank/DDBJ databases">
        <authorList>
            <person name="Li C."/>
            <person name="Zhao J."/>
        </authorList>
    </citation>
    <scope>NUCLEOTIDE SEQUENCE [LARGE SCALE GENOMIC DNA]</scope>
    <source>
        <strain evidence="5 6">NEAU-DD11</strain>
    </source>
</reference>
<dbReference type="Gene3D" id="1.10.10.10">
    <property type="entry name" value="Winged helix-like DNA-binding domain superfamily/Winged helix DNA-binding domain"/>
    <property type="match status" value="1"/>
</dbReference>
<evidence type="ECO:0000256" key="3">
    <source>
        <dbReference type="ARBA" id="ARBA00023163"/>
    </source>
</evidence>
<dbReference type="PROSITE" id="PS01117">
    <property type="entry name" value="HTH_MARR_1"/>
    <property type="match status" value="1"/>
</dbReference>
<evidence type="ECO:0000313" key="5">
    <source>
        <dbReference type="EMBL" id="MVW62742.1"/>
    </source>
</evidence>
<accession>A0A7X3G4W8</accession>
<dbReference type="EMBL" id="WSES01000007">
    <property type="protein sequence ID" value="MVW62742.1"/>
    <property type="molecule type" value="Genomic_DNA"/>
</dbReference>
<dbReference type="InterPro" id="IPR023187">
    <property type="entry name" value="Tscrpt_reg_MarR-type_CS"/>
</dbReference>
<keyword evidence="6" id="KW-1185">Reference proteome</keyword>
<protein>
    <submittedName>
        <fullName evidence="5">MarR family transcriptional regulator</fullName>
    </submittedName>
</protein>
<dbReference type="AlphaFoldDB" id="A0A7X3G4W8"/>
<evidence type="ECO:0000256" key="1">
    <source>
        <dbReference type="ARBA" id="ARBA00023015"/>
    </source>
</evidence>
<evidence type="ECO:0000313" key="6">
    <source>
        <dbReference type="Proteomes" id="UP000443353"/>
    </source>
</evidence>
<keyword evidence="2" id="KW-0238">DNA-binding</keyword>
<dbReference type="PANTHER" id="PTHR39515">
    <property type="entry name" value="CONSERVED PROTEIN"/>
    <property type="match status" value="1"/>
</dbReference>
<dbReference type="Gene3D" id="1.10.287.100">
    <property type="match status" value="1"/>
</dbReference>
<feature type="domain" description="HTH marR-type" evidence="4">
    <location>
        <begin position="8"/>
        <end position="142"/>
    </location>
</feature>
<dbReference type="RefSeq" id="WP_160410040.1">
    <property type="nucleotide sequence ID" value="NZ_WSES01000007.1"/>
</dbReference>
<dbReference type="GO" id="GO:0003700">
    <property type="term" value="F:DNA-binding transcription factor activity"/>
    <property type="evidence" value="ECO:0007669"/>
    <property type="project" value="InterPro"/>
</dbReference>
<dbReference type="SMART" id="SM00347">
    <property type="entry name" value="HTH_MARR"/>
    <property type="match status" value="1"/>
</dbReference>
<dbReference type="Proteomes" id="UP000443353">
    <property type="component" value="Unassembled WGS sequence"/>
</dbReference>
<organism evidence="5 6">
    <name type="scientific">Massilia cellulosiltytica</name>
    <dbReference type="NCBI Taxonomy" id="2683234"/>
    <lineage>
        <taxon>Bacteria</taxon>
        <taxon>Pseudomonadati</taxon>
        <taxon>Pseudomonadota</taxon>
        <taxon>Betaproteobacteria</taxon>
        <taxon>Burkholderiales</taxon>
        <taxon>Oxalobacteraceae</taxon>
        <taxon>Telluria group</taxon>
        <taxon>Massilia</taxon>
    </lineage>
</organism>
<dbReference type="GO" id="GO:0003677">
    <property type="term" value="F:DNA binding"/>
    <property type="evidence" value="ECO:0007669"/>
    <property type="project" value="UniProtKB-KW"/>
</dbReference>
<dbReference type="InterPro" id="IPR000835">
    <property type="entry name" value="HTH_MarR-typ"/>
</dbReference>
<name>A0A7X3G4W8_9BURK</name>
<dbReference type="InterPro" id="IPR036388">
    <property type="entry name" value="WH-like_DNA-bd_sf"/>
</dbReference>
<proteinExistence type="predicted"/>
<comment type="caution">
    <text evidence="5">The sequence shown here is derived from an EMBL/GenBank/DDBJ whole genome shotgun (WGS) entry which is preliminary data.</text>
</comment>
<dbReference type="PANTHER" id="PTHR39515:SF2">
    <property type="entry name" value="HTH-TYPE TRANSCRIPTIONAL REGULATOR RV0880"/>
    <property type="match status" value="1"/>
</dbReference>
<keyword evidence="1" id="KW-0805">Transcription regulation</keyword>
<dbReference type="Pfam" id="PF01047">
    <property type="entry name" value="MarR"/>
    <property type="match status" value="1"/>
</dbReference>
<dbReference type="SUPFAM" id="SSF46785">
    <property type="entry name" value="Winged helix' DNA-binding domain"/>
    <property type="match status" value="1"/>
</dbReference>
<dbReference type="InterPro" id="IPR052526">
    <property type="entry name" value="HTH-type_Bedaq_tolerance"/>
</dbReference>
<keyword evidence="3" id="KW-0804">Transcription</keyword>
<dbReference type="PROSITE" id="PS50995">
    <property type="entry name" value="HTH_MARR_2"/>
    <property type="match status" value="1"/>
</dbReference>
<evidence type="ECO:0000256" key="2">
    <source>
        <dbReference type="ARBA" id="ARBA00023125"/>
    </source>
</evidence>